<dbReference type="EMBL" id="CAJVCH010330309">
    <property type="protein sequence ID" value="CAG7786975.1"/>
    <property type="molecule type" value="Genomic_DNA"/>
</dbReference>
<dbReference type="AlphaFoldDB" id="A0A8J2KHP4"/>
<protein>
    <submittedName>
        <fullName evidence="2">Uncharacterized protein</fullName>
    </submittedName>
</protein>
<evidence type="ECO:0000256" key="1">
    <source>
        <dbReference type="SAM" id="MobiDB-lite"/>
    </source>
</evidence>
<keyword evidence="3" id="KW-1185">Reference proteome</keyword>
<sequence length="75" mass="8969">MFNRGTFTEGWYYGSFNQLFYGLDHEKTQKVREHQKTQQTRTTFISRQQNVKTQIRPGPYNLRLSSFDPEVLPQP</sequence>
<organism evidence="2 3">
    <name type="scientific">Allacma fusca</name>
    <dbReference type="NCBI Taxonomy" id="39272"/>
    <lineage>
        <taxon>Eukaryota</taxon>
        <taxon>Metazoa</taxon>
        <taxon>Ecdysozoa</taxon>
        <taxon>Arthropoda</taxon>
        <taxon>Hexapoda</taxon>
        <taxon>Collembola</taxon>
        <taxon>Symphypleona</taxon>
        <taxon>Sminthuridae</taxon>
        <taxon>Allacma</taxon>
    </lineage>
</organism>
<gene>
    <name evidence="2" type="ORF">AFUS01_LOCUS25517</name>
</gene>
<evidence type="ECO:0000313" key="3">
    <source>
        <dbReference type="Proteomes" id="UP000708208"/>
    </source>
</evidence>
<name>A0A8J2KHP4_9HEXA</name>
<dbReference type="Proteomes" id="UP000708208">
    <property type="component" value="Unassembled WGS sequence"/>
</dbReference>
<accession>A0A8J2KHP4</accession>
<reference evidence="2" key="1">
    <citation type="submission" date="2021-06" db="EMBL/GenBank/DDBJ databases">
        <authorList>
            <person name="Hodson N. C."/>
            <person name="Mongue J. A."/>
            <person name="Jaron S. K."/>
        </authorList>
    </citation>
    <scope>NUCLEOTIDE SEQUENCE</scope>
</reference>
<feature type="region of interest" description="Disordered" evidence="1">
    <location>
        <begin position="55"/>
        <end position="75"/>
    </location>
</feature>
<evidence type="ECO:0000313" key="2">
    <source>
        <dbReference type="EMBL" id="CAG7786975.1"/>
    </source>
</evidence>
<comment type="caution">
    <text evidence="2">The sequence shown here is derived from an EMBL/GenBank/DDBJ whole genome shotgun (WGS) entry which is preliminary data.</text>
</comment>
<proteinExistence type="predicted"/>